<reference evidence="1" key="1">
    <citation type="journal article" date="2014" name="Front. Microbiol.">
        <title>High frequency of phylogenetically diverse reductive dehalogenase-homologous genes in deep subseafloor sedimentary metagenomes.</title>
        <authorList>
            <person name="Kawai M."/>
            <person name="Futagami T."/>
            <person name="Toyoda A."/>
            <person name="Takaki Y."/>
            <person name="Nishi S."/>
            <person name="Hori S."/>
            <person name="Arai W."/>
            <person name="Tsubouchi T."/>
            <person name="Morono Y."/>
            <person name="Uchiyama I."/>
            <person name="Ito T."/>
            <person name="Fujiyama A."/>
            <person name="Inagaki F."/>
            <person name="Takami H."/>
        </authorList>
    </citation>
    <scope>NUCLEOTIDE SEQUENCE</scope>
    <source>
        <strain evidence="1">Expedition CK06-06</strain>
    </source>
</reference>
<comment type="caution">
    <text evidence="1">The sequence shown here is derived from an EMBL/GenBank/DDBJ whole genome shotgun (WGS) entry which is preliminary data.</text>
</comment>
<sequence length="275" mass="30819">DVGNPYVANIPVDGDYDFDVFKRVFFSTNGLVKLFSLDYTALASSFQIENPEVFDTGYATFKIKNTGSKDLTISAVRINDESYEFDLGKGINTRILNASDNDLVWVDIKSSGQSFQTDDVVKITVEAESVALDNNPYIFTNSTNNFFVEEAREGDIKINRPNSKVVQVDAANSEIYLEVENTGDTTVILKDFYADNENNTFVNKHYISGSPILNPGQKAYVKITDSLIPFDPLGTEHKIGVITPNNIKDELLFTSNYEDFKISIVEKVELFHLKL</sequence>
<gene>
    <name evidence="1" type="ORF">S12H4_04373</name>
</gene>
<accession>X1SY78</accession>
<dbReference type="EMBL" id="BARW01001341">
    <property type="protein sequence ID" value="GAI72789.1"/>
    <property type="molecule type" value="Genomic_DNA"/>
</dbReference>
<protein>
    <submittedName>
        <fullName evidence="1">Uncharacterized protein</fullName>
    </submittedName>
</protein>
<dbReference type="AlphaFoldDB" id="X1SY78"/>
<evidence type="ECO:0000313" key="1">
    <source>
        <dbReference type="EMBL" id="GAI72789.1"/>
    </source>
</evidence>
<proteinExistence type="predicted"/>
<feature type="non-terminal residue" evidence="1">
    <location>
        <position position="1"/>
    </location>
</feature>
<name>X1SY78_9ZZZZ</name>
<organism evidence="1">
    <name type="scientific">marine sediment metagenome</name>
    <dbReference type="NCBI Taxonomy" id="412755"/>
    <lineage>
        <taxon>unclassified sequences</taxon>
        <taxon>metagenomes</taxon>
        <taxon>ecological metagenomes</taxon>
    </lineage>
</organism>